<sequence length="97" mass="10691">MNLFMARLPSRSGVTCCVKEYDGRWVGAGPVVGSDNHWGSLAECAVDEDVPDVYGVLDLVARATRVVQPQLNSVSCVSTCYKEMRAILVYVDYNIFL</sequence>
<gene>
    <name evidence="1" type="ORF">XENOCAPTIV_029505</name>
</gene>
<evidence type="ECO:0000313" key="1">
    <source>
        <dbReference type="EMBL" id="MEQ2212340.1"/>
    </source>
</evidence>
<protein>
    <submittedName>
        <fullName evidence="1">Uncharacterized protein</fullName>
    </submittedName>
</protein>
<evidence type="ECO:0000313" key="2">
    <source>
        <dbReference type="Proteomes" id="UP001434883"/>
    </source>
</evidence>
<reference evidence="1 2" key="1">
    <citation type="submission" date="2021-06" db="EMBL/GenBank/DDBJ databases">
        <authorList>
            <person name="Palmer J.M."/>
        </authorList>
    </citation>
    <scope>NUCLEOTIDE SEQUENCE [LARGE SCALE GENOMIC DNA]</scope>
    <source>
        <strain evidence="1 2">XC_2019</strain>
        <tissue evidence="1">Muscle</tissue>
    </source>
</reference>
<keyword evidence="2" id="KW-1185">Reference proteome</keyword>
<dbReference type="EMBL" id="JAHRIN010059675">
    <property type="protein sequence ID" value="MEQ2212340.1"/>
    <property type="molecule type" value="Genomic_DNA"/>
</dbReference>
<comment type="caution">
    <text evidence="1">The sequence shown here is derived from an EMBL/GenBank/DDBJ whole genome shotgun (WGS) entry which is preliminary data.</text>
</comment>
<name>A0ABV0RVM7_9TELE</name>
<accession>A0ABV0RVM7</accession>
<proteinExistence type="predicted"/>
<organism evidence="1 2">
    <name type="scientific">Xenoophorus captivus</name>
    <dbReference type="NCBI Taxonomy" id="1517983"/>
    <lineage>
        <taxon>Eukaryota</taxon>
        <taxon>Metazoa</taxon>
        <taxon>Chordata</taxon>
        <taxon>Craniata</taxon>
        <taxon>Vertebrata</taxon>
        <taxon>Euteleostomi</taxon>
        <taxon>Actinopterygii</taxon>
        <taxon>Neopterygii</taxon>
        <taxon>Teleostei</taxon>
        <taxon>Neoteleostei</taxon>
        <taxon>Acanthomorphata</taxon>
        <taxon>Ovalentaria</taxon>
        <taxon>Atherinomorphae</taxon>
        <taxon>Cyprinodontiformes</taxon>
        <taxon>Goodeidae</taxon>
        <taxon>Xenoophorus</taxon>
    </lineage>
</organism>
<dbReference type="Proteomes" id="UP001434883">
    <property type="component" value="Unassembled WGS sequence"/>
</dbReference>